<proteinExistence type="predicted"/>
<dbReference type="OrthoDB" id="9792929at2"/>
<dbReference type="PROSITE" id="PS51186">
    <property type="entry name" value="GNAT"/>
    <property type="match status" value="1"/>
</dbReference>
<sequence length="146" mass="16720">MKIRTAKTEDLELLSPLFDSYRVFYKRESDLKAAREFLAQRFAKEDSVVFLALSEDGDGLGFTQLYPLFSSVSMQPVYVLNDLFVHESARGQGVGGALMKHAMEFARAKNCRGLTLETGIENPARHLYERLGFKKDTEVFHYTWEI</sequence>
<dbReference type="KEGG" id="aue:C5O00_10285"/>
<evidence type="ECO:0000313" key="4">
    <source>
        <dbReference type="EMBL" id="AVI51531.1"/>
    </source>
</evidence>
<feature type="domain" description="N-acetyltransferase" evidence="3">
    <location>
        <begin position="1"/>
        <end position="146"/>
    </location>
</feature>
<keyword evidence="1 4" id="KW-0808">Transferase</keyword>
<dbReference type="CDD" id="cd04301">
    <property type="entry name" value="NAT_SF"/>
    <property type="match status" value="1"/>
</dbReference>
<dbReference type="RefSeq" id="WP_105216771.1">
    <property type="nucleotide sequence ID" value="NZ_CP027062.1"/>
</dbReference>
<evidence type="ECO:0000256" key="1">
    <source>
        <dbReference type="ARBA" id="ARBA00022679"/>
    </source>
</evidence>
<keyword evidence="2" id="KW-0012">Acyltransferase</keyword>
<dbReference type="PANTHER" id="PTHR43877:SF2">
    <property type="entry name" value="AMINOALKYLPHOSPHONATE N-ACETYLTRANSFERASE-RELATED"/>
    <property type="match status" value="1"/>
</dbReference>
<dbReference type="Proteomes" id="UP000238442">
    <property type="component" value="Chromosome"/>
</dbReference>
<dbReference type="AlphaFoldDB" id="A0A2S0HXX0"/>
<evidence type="ECO:0000256" key="2">
    <source>
        <dbReference type="ARBA" id="ARBA00023315"/>
    </source>
</evidence>
<protein>
    <submittedName>
        <fullName evidence="4">GNAT family N-acetyltransferase</fullName>
    </submittedName>
</protein>
<dbReference type="Gene3D" id="3.40.630.30">
    <property type="match status" value="1"/>
</dbReference>
<dbReference type="InterPro" id="IPR000182">
    <property type="entry name" value="GNAT_dom"/>
</dbReference>
<evidence type="ECO:0000313" key="5">
    <source>
        <dbReference type="Proteomes" id="UP000238442"/>
    </source>
</evidence>
<organism evidence="4 5">
    <name type="scientific">Pukyongia salina</name>
    <dbReference type="NCBI Taxonomy" id="2094025"/>
    <lineage>
        <taxon>Bacteria</taxon>
        <taxon>Pseudomonadati</taxon>
        <taxon>Bacteroidota</taxon>
        <taxon>Flavobacteriia</taxon>
        <taxon>Flavobacteriales</taxon>
        <taxon>Flavobacteriaceae</taxon>
        <taxon>Pukyongia</taxon>
    </lineage>
</organism>
<accession>A0A2S0HXX0</accession>
<dbReference type="PANTHER" id="PTHR43877">
    <property type="entry name" value="AMINOALKYLPHOSPHONATE N-ACETYLTRANSFERASE-RELATED-RELATED"/>
    <property type="match status" value="1"/>
</dbReference>
<dbReference type="Pfam" id="PF00583">
    <property type="entry name" value="Acetyltransf_1"/>
    <property type="match status" value="1"/>
</dbReference>
<dbReference type="EMBL" id="CP027062">
    <property type="protein sequence ID" value="AVI51531.1"/>
    <property type="molecule type" value="Genomic_DNA"/>
</dbReference>
<dbReference type="InterPro" id="IPR050832">
    <property type="entry name" value="Bact_Acetyltransf"/>
</dbReference>
<evidence type="ECO:0000259" key="3">
    <source>
        <dbReference type="PROSITE" id="PS51186"/>
    </source>
</evidence>
<reference evidence="4 5" key="1">
    <citation type="submission" date="2018-02" db="EMBL/GenBank/DDBJ databases">
        <title>Genomic analysis of the strain RR4-38 isolated from a seawater recirculating aquaculture system.</title>
        <authorList>
            <person name="Kim Y.-S."/>
            <person name="Jang Y.H."/>
            <person name="Kim K.-H."/>
        </authorList>
    </citation>
    <scope>NUCLEOTIDE SEQUENCE [LARGE SCALE GENOMIC DNA]</scope>
    <source>
        <strain evidence="4 5">RR4-38</strain>
    </source>
</reference>
<name>A0A2S0HXX0_9FLAO</name>
<dbReference type="InterPro" id="IPR016181">
    <property type="entry name" value="Acyl_CoA_acyltransferase"/>
</dbReference>
<dbReference type="GO" id="GO:0016747">
    <property type="term" value="F:acyltransferase activity, transferring groups other than amino-acyl groups"/>
    <property type="evidence" value="ECO:0007669"/>
    <property type="project" value="InterPro"/>
</dbReference>
<keyword evidence="5" id="KW-1185">Reference proteome</keyword>
<dbReference type="SUPFAM" id="SSF55729">
    <property type="entry name" value="Acyl-CoA N-acyltransferases (Nat)"/>
    <property type="match status" value="1"/>
</dbReference>
<gene>
    <name evidence="4" type="ORF">C5O00_10285</name>
</gene>